<sequence>MDSALTRQHQPVNIDPPPPPHANIDPTNPGPTKQIRNTKSRRQGRQDCPARFSVYHGKGALKSRLKGADRSSPPSTTFAQQHNITIISAAIVVEERCSLFNKSLHSLAEHNDQIFE</sequence>
<feature type="compositionally biased region" description="Polar residues" evidence="1">
    <location>
        <begin position="1"/>
        <end position="10"/>
    </location>
</feature>
<proteinExistence type="predicted"/>
<feature type="region of interest" description="Disordered" evidence="1">
    <location>
        <begin position="1"/>
        <end position="52"/>
    </location>
</feature>
<accession>A0A163JA35</accession>
<keyword evidence="3" id="KW-1185">Reference proteome</keyword>
<name>A0A163JA35_ABSGL</name>
<dbReference type="AlphaFoldDB" id="A0A163JA35"/>
<dbReference type="InParanoid" id="A0A163JA35"/>
<organism evidence="2">
    <name type="scientific">Absidia glauca</name>
    <name type="common">Pin mould</name>
    <dbReference type="NCBI Taxonomy" id="4829"/>
    <lineage>
        <taxon>Eukaryota</taxon>
        <taxon>Fungi</taxon>
        <taxon>Fungi incertae sedis</taxon>
        <taxon>Mucoromycota</taxon>
        <taxon>Mucoromycotina</taxon>
        <taxon>Mucoromycetes</taxon>
        <taxon>Mucorales</taxon>
        <taxon>Cunninghamellaceae</taxon>
        <taxon>Absidia</taxon>
    </lineage>
</organism>
<evidence type="ECO:0000313" key="3">
    <source>
        <dbReference type="Proteomes" id="UP000078561"/>
    </source>
</evidence>
<evidence type="ECO:0000313" key="2">
    <source>
        <dbReference type="EMBL" id="SAL97983.1"/>
    </source>
</evidence>
<evidence type="ECO:0000256" key="1">
    <source>
        <dbReference type="SAM" id="MobiDB-lite"/>
    </source>
</evidence>
<dbReference type="EMBL" id="LT552047">
    <property type="protein sequence ID" value="SAL97983.1"/>
    <property type="molecule type" value="Genomic_DNA"/>
</dbReference>
<gene>
    <name evidence="2" type="primary">ABSGL_03510.1 scaffold 4609</name>
</gene>
<reference evidence="2" key="1">
    <citation type="submission" date="2016-04" db="EMBL/GenBank/DDBJ databases">
        <authorList>
            <person name="Evans L.H."/>
            <person name="Alamgir A."/>
            <person name="Owens N."/>
            <person name="Weber N.D."/>
            <person name="Virtaneva K."/>
            <person name="Barbian K."/>
            <person name="Babar A."/>
            <person name="Rosenke K."/>
        </authorList>
    </citation>
    <scope>NUCLEOTIDE SEQUENCE [LARGE SCALE GENOMIC DNA]</scope>
    <source>
        <strain evidence="2">CBS 101.48</strain>
    </source>
</reference>
<protein>
    <submittedName>
        <fullName evidence="2">Uncharacterized protein</fullName>
    </submittedName>
</protein>
<dbReference type="Proteomes" id="UP000078561">
    <property type="component" value="Unassembled WGS sequence"/>
</dbReference>